<dbReference type="Pfam" id="PF01119">
    <property type="entry name" value="DNA_mis_repair"/>
    <property type="match status" value="1"/>
</dbReference>
<evidence type="ECO:0000256" key="4">
    <source>
        <dbReference type="HAMAP-Rule" id="MF_00149"/>
    </source>
</evidence>
<dbReference type="InterPro" id="IPR020568">
    <property type="entry name" value="Ribosomal_Su5_D2-typ_SF"/>
</dbReference>
<keyword evidence="3 4" id="KW-0234">DNA repair</keyword>
<evidence type="ECO:0000256" key="2">
    <source>
        <dbReference type="ARBA" id="ARBA00022763"/>
    </source>
</evidence>
<dbReference type="Gene3D" id="3.30.565.10">
    <property type="entry name" value="Histidine kinase-like ATPase, C-terminal domain"/>
    <property type="match status" value="1"/>
</dbReference>
<dbReference type="InterPro" id="IPR042121">
    <property type="entry name" value="MutL_C_regsub"/>
</dbReference>
<dbReference type="NCBIfam" id="TIGR00585">
    <property type="entry name" value="mutl"/>
    <property type="match status" value="1"/>
</dbReference>
<sequence>MPHIQQLDPHVADLIAAGEVVERPASVVKELVENAIDAGAETVTVEIQRGGMSLIRVTDNGCGIAAGEAETAFLRHATSKIRTEHDLEAIGTLGFRGEALAAISAVSRVDLLTRTAAEDLGAALSLEGGVTVSREEAGCPVGTTMVVRDLFFNTPARLKFMKKDAAEGAAVFAMVQRLALAHPEVSIKFLRDGKQELLTPGDGQLKSAVYSVLGRDLALGLIEVKGSGEDMTVTGFTSLPACCRATRGYQHFFVNGRYVKSRTMMAALEEAYQNQKMVGKFPACVLHLTCRLSGVDVNVHPTKQEVKFGSERQVFSAVYYAVLSALEGDKSHVQAEVGRPAGRLAPSAGHDTVTPNQTTFRTMTAQEYRRSAAGERGGLPLHDFAAPRTAPPSARRKPEERPTEHRPNFQVPTVREILQPMAQAPAAEPRERPEAAAVPERGPVPEAKAVSQAPAKAPEEEPAPQAPVQEPEAKPVPPAQEAAAPVAEPEPVPPQPREEEIPWRVAGEVLNTYIIVEQGDKILLIDKHAAHERMNFDRLKAQGYKPMVQSLLTPAVFTPPAEEGAVLLQNLPLLAQFGFDAEDFGGGAIIVRAAPSDVDAEDVPATLEEIAAKLLTTGRANPDAARDELMHTMACKAAIKGGQKNGPQELEKVAGAVMRGEVKYCPHGRPVAIELTRGQLEKQFKRA</sequence>
<dbReference type="PROSITE" id="PS00058">
    <property type="entry name" value="DNA_MISMATCH_REPAIR_1"/>
    <property type="match status" value="1"/>
</dbReference>
<comment type="caution">
    <text evidence="8">The sequence shown here is derived from an EMBL/GenBank/DDBJ whole genome shotgun (WGS) entry which is preliminary data.</text>
</comment>
<dbReference type="InterPro" id="IPR014762">
    <property type="entry name" value="DNA_mismatch_repair_CS"/>
</dbReference>
<dbReference type="GO" id="GO:0004519">
    <property type="term" value="F:endonuclease activity"/>
    <property type="evidence" value="ECO:0007669"/>
    <property type="project" value="UniProtKB-KW"/>
</dbReference>
<organism evidence="8 9">
    <name type="scientific">Pseudoflavonifractor intestinihominis</name>
    <dbReference type="NCBI Taxonomy" id="3133171"/>
    <lineage>
        <taxon>Bacteria</taxon>
        <taxon>Bacillati</taxon>
        <taxon>Bacillota</taxon>
        <taxon>Clostridia</taxon>
        <taxon>Eubacteriales</taxon>
        <taxon>Oscillospiraceae</taxon>
        <taxon>Pseudoflavonifractor</taxon>
    </lineage>
</organism>
<dbReference type="Pfam" id="PF13589">
    <property type="entry name" value="HATPase_c_3"/>
    <property type="match status" value="1"/>
</dbReference>
<feature type="compositionally biased region" description="Low complexity" evidence="5">
    <location>
        <begin position="435"/>
        <end position="456"/>
    </location>
</feature>
<dbReference type="InterPro" id="IPR002099">
    <property type="entry name" value="MutL/Mlh/PMS"/>
</dbReference>
<dbReference type="Proteomes" id="UP001464378">
    <property type="component" value="Unassembled WGS sequence"/>
</dbReference>
<dbReference type="InterPro" id="IPR020667">
    <property type="entry name" value="DNA_mismatch_repair_MutL"/>
</dbReference>
<feature type="domain" description="MutL C-terminal dimerisation" evidence="6">
    <location>
        <begin position="505"/>
        <end position="645"/>
    </location>
</feature>
<evidence type="ECO:0000259" key="7">
    <source>
        <dbReference type="SMART" id="SM01340"/>
    </source>
</evidence>
<dbReference type="InterPro" id="IPR013507">
    <property type="entry name" value="DNA_mismatch_S5_2-like"/>
</dbReference>
<dbReference type="SUPFAM" id="SSF54211">
    <property type="entry name" value="Ribosomal protein S5 domain 2-like"/>
    <property type="match status" value="1"/>
</dbReference>
<dbReference type="Pfam" id="PF08676">
    <property type="entry name" value="MutL_C"/>
    <property type="match status" value="1"/>
</dbReference>
<dbReference type="HAMAP" id="MF_00149">
    <property type="entry name" value="DNA_mis_repair"/>
    <property type="match status" value="1"/>
</dbReference>
<proteinExistence type="inferred from homology"/>
<evidence type="ECO:0000313" key="8">
    <source>
        <dbReference type="EMBL" id="MEQ2443363.1"/>
    </source>
</evidence>
<evidence type="ECO:0000313" key="9">
    <source>
        <dbReference type="Proteomes" id="UP001464378"/>
    </source>
</evidence>
<dbReference type="CDD" id="cd16926">
    <property type="entry name" value="HATPase_MutL-MLH-PMS-like"/>
    <property type="match status" value="1"/>
</dbReference>
<keyword evidence="8" id="KW-0540">Nuclease</keyword>
<evidence type="ECO:0000256" key="3">
    <source>
        <dbReference type="ARBA" id="ARBA00023204"/>
    </source>
</evidence>
<evidence type="ECO:0000256" key="5">
    <source>
        <dbReference type="SAM" id="MobiDB-lite"/>
    </source>
</evidence>
<name>A0ABV1E7S2_9FIRM</name>
<dbReference type="InterPro" id="IPR036890">
    <property type="entry name" value="HATPase_C_sf"/>
</dbReference>
<dbReference type="EMBL" id="JBBMFK010000010">
    <property type="protein sequence ID" value="MEQ2443363.1"/>
    <property type="molecule type" value="Genomic_DNA"/>
</dbReference>
<dbReference type="InterPro" id="IPR038973">
    <property type="entry name" value="MutL/Mlh/Pms-like"/>
</dbReference>
<evidence type="ECO:0000256" key="1">
    <source>
        <dbReference type="ARBA" id="ARBA00006082"/>
    </source>
</evidence>
<comment type="similarity">
    <text evidence="1 4">Belongs to the DNA mismatch repair MutL/HexB family.</text>
</comment>
<gene>
    <name evidence="4 8" type="primary">mutL</name>
    <name evidence="8" type="ORF">WMO64_07755</name>
</gene>
<feature type="region of interest" description="Disordered" evidence="5">
    <location>
        <begin position="374"/>
        <end position="500"/>
    </location>
</feature>
<dbReference type="Gene3D" id="3.30.230.10">
    <property type="match status" value="1"/>
</dbReference>
<comment type="function">
    <text evidence="4">This protein is involved in the repair of mismatches in DNA. It is required for dam-dependent methyl-directed DNA mismatch repair. May act as a 'molecular matchmaker', a protein that promotes the formation of a stable complex between two or more DNA-binding proteins in an ATP-dependent manner without itself being part of a final effector complex.</text>
</comment>
<dbReference type="PANTHER" id="PTHR10073">
    <property type="entry name" value="DNA MISMATCH REPAIR PROTEIN MLH, PMS, MUTL"/>
    <property type="match status" value="1"/>
</dbReference>
<dbReference type="SUPFAM" id="SSF118116">
    <property type="entry name" value="DNA mismatch repair protein MutL"/>
    <property type="match status" value="1"/>
</dbReference>
<keyword evidence="8" id="KW-0378">Hydrolase</keyword>
<keyword evidence="8" id="KW-0255">Endonuclease</keyword>
<dbReference type="RefSeq" id="WP_349231610.1">
    <property type="nucleotide sequence ID" value="NZ_JBBMFK010000010.1"/>
</dbReference>
<dbReference type="InterPro" id="IPR042120">
    <property type="entry name" value="MutL_C_dimsub"/>
</dbReference>
<evidence type="ECO:0000259" key="6">
    <source>
        <dbReference type="SMART" id="SM00853"/>
    </source>
</evidence>
<dbReference type="SMART" id="SM00853">
    <property type="entry name" value="MutL_C"/>
    <property type="match status" value="1"/>
</dbReference>
<dbReference type="SMART" id="SM01340">
    <property type="entry name" value="DNA_mis_repair"/>
    <property type="match status" value="1"/>
</dbReference>
<keyword evidence="2 4" id="KW-0227">DNA damage</keyword>
<dbReference type="PANTHER" id="PTHR10073:SF12">
    <property type="entry name" value="DNA MISMATCH REPAIR PROTEIN MLH1"/>
    <property type="match status" value="1"/>
</dbReference>
<feature type="domain" description="DNA mismatch repair protein S5" evidence="7">
    <location>
        <begin position="209"/>
        <end position="327"/>
    </location>
</feature>
<dbReference type="InterPro" id="IPR014721">
    <property type="entry name" value="Ribsml_uS5_D2-typ_fold_subgr"/>
</dbReference>
<dbReference type="InterPro" id="IPR014790">
    <property type="entry name" value="MutL_C"/>
</dbReference>
<accession>A0ABV1E7S2</accession>
<keyword evidence="9" id="KW-1185">Reference proteome</keyword>
<dbReference type="Gene3D" id="3.30.1370.100">
    <property type="entry name" value="MutL, C-terminal domain, regulatory subdomain"/>
    <property type="match status" value="1"/>
</dbReference>
<protein>
    <recommendedName>
        <fullName evidence="4">DNA mismatch repair protein MutL</fullName>
    </recommendedName>
</protein>
<feature type="compositionally biased region" description="Basic and acidic residues" evidence="5">
    <location>
        <begin position="396"/>
        <end position="407"/>
    </location>
</feature>
<dbReference type="InterPro" id="IPR037198">
    <property type="entry name" value="MutL_C_sf"/>
</dbReference>
<dbReference type="SUPFAM" id="SSF55874">
    <property type="entry name" value="ATPase domain of HSP90 chaperone/DNA topoisomerase II/histidine kinase"/>
    <property type="match status" value="1"/>
</dbReference>
<dbReference type="Gene3D" id="3.30.1540.20">
    <property type="entry name" value="MutL, C-terminal domain, dimerisation subdomain"/>
    <property type="match status" value="1"/>
</dbReference>
<reference evidence="8 9" key="1">
    <citation type="submission" date="2024-03" db="EMBL/GenBank/DDBJ databases">
        <title>Human intestinal bacterial collection.</title>
        <authorList>
            <person name="Pauvert C."/>
            <person name="Hitch T.C.A."/>
            <person name="Clavel T."/>
        </authorList>
    </citation>
    <scope>NUCLEOTIDE SEQUENCE [LARGE SCALE GENOMIC DNA]</scope>
    <source>
        <strain evidence="8 9">CLA-AP-H29</strain>
    </source>
</reference>
<dbReference type="CDD" id="cd00782">
    <property type="entry name" value="MutL_Trans"/>
    <property type="match status" value="1"/>
</dbReference>